<dbReference type="RefSeq" id="WP_051863057.1">
    <property type="nucleotide sequence ID" value="NZ_CAWLWN010000205.1"/>
</dbReference>
<dbReference type="InterPro" id="IPR046357">
    <property type="entry name" value="PPIase_dom_sf"/>
</dbReference>
<dbReference type="EMBL" id="CBSW010000160">
    <property type="protein sequence ID" value="CDG96999.1"/>
    <property type="molecule type" value="Genomic_DNA"/>
</dbReference>
<dbReference type="NCBIfam" id="NF008150">
    <property type="entry name" value="PRK10902.1"/>
    <property type="match status" value="1"/>
</dbReference>
<dbReference type="PANTHER" id="PTHR43811:SF19">
    <property type="entry name" value="39 KDA FK506-BINDING NUCLEAR PROTEIN"/>
    <property type="match status" value="1"/>
</dbReference>
<dbReference type="Gene3D" id="1.10.287.460">
    <property type="entry name" value="Peptidyl-prolyl cis-trans isomerase, FKBP-type, N-terminal domain"/>
    <property type="match status" value="1"/>
</dbReference>
<comment type="function">
    <text evidence="2">PPIases accelerate the folding of proteins. It catalyzes the cis-trans isomerization of proline imidic peptide bonds in oligopeptides.</text>
</comment>
<dbReference type="PANTHER" id="PTHR43811">
    <property type="entry name" value="FKBP-TYPE PEPTIDYL-PROLYL CIS-TRANS ISOMERASE FKPA"/>
    <property type="match status" value="1"/>
</dbReference>
<dbReference type="FunFam" id="3.10.50.40:FF:000006">
    <property type="entry name" value="Peptidyl-prolyl cis-trans isomerase"/>
    <property type="match status" value="1"/>
</dbReference>
<feature type="chain" id="PRO_5001721439" description="Peptidyl-prolyl cis-trans isomerase" evidence="8">
    <location>
        <begin position="26"/>
        <end position="252"/>
    </location>
</feature>
<dbReference type="PROSITE" id="PS50059">
    <property type="entry name" value="FKBP_PPIASE"/>
    <property type="match status" value="1"/>
</dbReference>
<evidence type="ECO:0000256" key="6">
    <source>
        <dbReference type="PROSITE-ProRule" id="PRU00277"/>
    </source>
</evidence>
<comment type="catalytic activity">
    <reaction evidence="1 6 7">
        <text>[protein]-peptidylproline (omega=180) = [protein]-peptidylproline (omega=0)</text>
        <dbReference type="Rhea" id="RHEA:16237"/>
        <dbReference type="Rhea" id="RHEA-COMP:10747"/>
        <dbReference type="Rhea" id="RHEA-COMP:10748"/>
        <dbReference type="ChEBI" id="CHEBI:83833"/>
        <dbReference type="ChEBI" id="CHEBI:83834"/>
        <dbReference type="EC" id="5.2.1.8"/>
    </reaction>
</comment>
<dbReference type="InterPro" id="IPR036944">
    <property type="entry name" value="PPIase_FKBP_N_sf"/>
</dbReference>
<dbReference type="AlphaFoldDB" id="A0A077NDN3"/>
<feature type="domain" description="PPIase FKBP-type" evidence="9">
    <location>
        <begin position="161"/>
        <end position="246"/>
    </location>
</feature>
<dbReference type="Pfam" id="PF01346">
    <property type="entry name" value="FKBP_N"/>
    <property type="match status" value="1"/>
</dbReference>
<reference evidence="10" key="1">
    <citation type="submission" date="2013-07" db="EMBL/GenBank/DDBJ databases">
        <title>Sub-species coevolution in mutualistic symbiosis.</title>
        <authorList>
            <person name="Murfin K."/>
            <person name="Klassen J."/>
            <person name="Lee M."/>
            <person name="Forst S."/>
            <person name="Stock P."/>
            <person name="Goodrich-Blair H."/>
        </authorList>
    </citation>
    <scope>NUCLEOTIDE SEQUENCE [LARGE SCALE GENOMIC DNA]</scope>
    <source>
        <strain evidence="10">Puntauvense</strain>
    </source>
</reference>
<dbReference type="InterPro" id="IPR001179">
    <property type="entry name" value="PPIase_FKBP_dom"/>
</dbReference>
<evidence type="ECO:0000256" key="2">
    <source>
        <dbReference type="ARBA" id="ARBA00002388"/>
    </source>
</evidence>
<dbReference type="GO" id="GO:0006457">
    <property type="term" value="P:protein folding"/>
    <property type="evidence" value="ECO:0007669"/>
    <property type="project" value="InterPro"/>
</dbReference>
<evidence type="ECO:0000256" key="3">
    <source>
        <dbReference type="ARBA" id="ARBA00006577"/>
    </source>
</evidence>
<dbReference type="Gene3D" id="3.10.50.40">
    <property type="match status" value="1"/>
</dbReference>
<comment type="similarity">
    <text evidence="3 7">Belongs to the FKBP-type PPIase family.</text>
</comment>
<dbReference type="Proteomes" id="UP000028511">
    <property type="component" value="Unassembled WGS sequence"/>
</dbReference>
<evidence type="ECO:0000313" key="10">
    <source>
        <dbReference type="EMBL" id="CDG96999.1"/>
    </source>
</evidence>
<keyword evidence="4 6" id="KW-0697">Rotamase</keyword>
<evidence type="ECO:0000256" key="4">
    <source>
        <dbReference type="ARBA" id="ARBA00023110"/>
    </source>
</evidence>
<dbReference type="EC" id="5.2.1.8" evidence="7"/>
<protein>
    <recommendedName>
        <fullName evidence="7">Peptidyl-prolyl cis-trans isomerase</fullName>
        <ecNumber evidence="7">5.2.1.8</ecNumber>
    </recommendedName>
</protein>
<gene>
    <name evidence="10" type="primary">fkpA</name>
    <name evidence="10" type="ORF">XBP1_2420041</name>
</gene>
<dbReference type="SUPFAM" id="SSF54534">
    <property type="entry name" value="FKBP-like"/>
    <property type="match status" value="1"/>
</dbReference>
<comment type="caution">
    <text evidence="10">The sequence shown here is derived from an EMBL/GenBank/DDBJ whole genome shotgun (WGS) entry which is preliminary data.</text>
</comment>
<evidence type="ECO:0000256" key="7">
    <source>
        <dbReference type="RuleBase" id="RU003915"/>
    </source>
</evidence>
<proteinExistence type="inferred from homology"/>
<feature type="signal peptide" evidence="8">
    <location>
        <begin position="1"/>
        <end position="25"/>
    </location>
</feature>
<dbReference type="HOGENOM" id="CLU_013615_0_2_6"/>
<evidence type="ECO:0000259" key="9">
    <source>
        <dbReference type="PROSITE" id="PS50059"/>
    </source>
</evidence>
<evidence type="ECO:0000256" key="1">
    <source>
        <dbReference type="ARBA" id="ARBA00000971"/>
    </source>
</evidence>
<sequence length="252" mass="27202">MKSLLKTTLLAASLAMAFSVPQALSANTENEVKLNSAFKTENQQNAYALGSSLGRYMGASLKEQESLGIKLDQSQLLAGVEDALKDKSKLNDQEIQQILGAFEVKVKNAAQAKAEKEADENAEKGAKYSEQFAKESGVVKTKTGLLYKIEKEGSGKTPTEKDTVVVNYKGSLIDGKVFDSSYERKEPLTIGLDRIIPGWKEGLQHVKKGGKITLVIPPDLAYGKASLPSIPANSTLVFDIELLDIKPAAKAK</sequence>
<dbReference type="GO" id="GO:0003755">
    <property type="term" value="F:peptidyl-prolyl cis-trans isomerase activity"/>
    <property type="evidence" value="ECO:0007669"/>
    <property type="project" value="UniProtKB-UniRule"/>
</dbReference>
<evidence type="ECO:0000256" key="5">
    <source>
        <dbReference type="ARBA" id="ARBA00023235"/>
    </source>
</evidence>
<dbReference type="InterPro" id="IPR000774">
    <property type="entry name" value="PPIase_FKBP_N"/>
</dbReference>
<dbReference type="Pfam" id="PF00254">
    <property type="entry name" value="FKBP_C"/>
    <property type="match status" value="1"/>
</dbReference>
<name>A0A077NDN3_XENBV</name>
<keyword evidence="5 6" id="KW-0413">Isomerase</keyword>
<organism evidence="10">
    <name type="scientific">Xenorhabdus bovienii str. puntauvense</name>
    <dbReference type="NCBI Taxonomy" id="1398201"/>
    <lineage>
        <taxon>Bacteria</taxon>
        <taxon>Pseudomonadati</taxon>
        <taxon>Pseudomonadota</taxon>
        <taxon>Gammaproteobacteria</taxon>
        <taxon>Enterobacterales</taxon>
        <taxon>Morganellaceae</taxon>
        <taxon>Xenorhabdus</taxon>
    </lineage>
</organism>
<evidence type="ECO:0000256" key="8">
    <source>
        <dbReference type="SAM" id="SignalP"/>
    </source>
</evidence>
<accession>A0A077NDN3</accession>
<keyword evidence="8" id="KW-0732">Signal</keyword>